<dbReference type="InterPro" id="IPR013087">
    <property type="entry name" value="Znf_C2H2_type"/>
</dbReference>
<dbReference type="Proteomes" id="UP001153714">
    <property type="component" value="Chromosome 22"/>
</dbReference>
<proteinExistence type="predicted"/>
<evidence type="ECO:0000259" key="6">
    <source>
        <dbReference type="PROSITE" id="PS50157"/>
    </source>
</evidence>
<keyword evidence="2" id="KW-0677">Repeat</keyword>
<dbReference type="InterPro" id="IPR036236">
    <property type="entry name" value="Znf_C2H2_sf"/>
</dbReference>
<feature type="domain" description="C2H2-type" evidence="6">
    <location>
        <begin position="241"/>
        <end position="268"/>
    </location>
</feature>
<dbReference type="OrthoDB" id="3437960at2759"/>
<evidence type="ECO:0000256" key="1">
    <source>
        <dbReference type="ARBA" id="ARBA00022723"/>
    </source>
</evidence>
<dbReference type="SMART" id="SM00355">
    <property type="entry name" value="ZnF_C2H2"/>
    <property type="match status" value="7"/>
</dbReference>
<evidence type="ECO:0000313" key="8">
    <source>
        <dbReference type="Proteomes" id="UP001153714"/>
    </source>
</evidence>
<keyword evidence="4" id="KW-0862">Zinc</keyword>
<feature type="domain" description="C2H2-type" evidence="6">
    <location>
        <begin position="214"/>
        <end position="237"/>
    </location>
</feature>
<keyword evidence="3 5" id="KW-0863">Zinc-finger</keyword>
<name>A0A9N9R6D7_9NEOP</name>
<evidence type="ECO:0000256" key="2">
    <source>
        <dbReference type="ARBA" id="ARBA00022737"/>
    </source>
</evidence>
<dbReference type="PANTHER" id="PTHR24379:SF121">
    <property type="entry name" value="C2H2-TYPE DOMAIN-CONTAINING PROTEIN"/>
    <property type="match status" value="1"/>
</dbReference>
<evidence type="ECO:0000256" key="4">
    <source>
        <dbReference type="ARBA" id="ARBA00022833"/>
    </source>
</evidence>
<organism evidence="7 8">
    <name type="scientific">Diatraea saccharalis</name>
    <name type="common">sugarcane borer</name>
    <dbReference type="NCBI Taxonomy" id="40085"/>
    <lineage>
        <taxon>Eukaryota</taxon>
        <taxon>Metazoa</taxon>
        <taxon>Ecdysozoa</taxon>
        <taxon>Arthropoda</taxon>
        <taxon>Hexapoda</taxon>
        <taxon>Insecta</taxon>
        <taxon>Pterygota</taxon>
        <taxon>Neoptera</taxon>
        <taxon>Endopterygota</taxon>
        <taxon>Lepidoptera</taxon>
        <taxon>Glossata</taxon>
        <taxon>Ditrysia</taxon>
        <taxon>Pyraloidea</taxon>
        <taxon>Crambidae</taxon>
        <taxon>Crambinae</taxon>
        <taxon>Diatraea</taxon>
    </lineage>
</organism>
<dbReference type="PANTHER" id="PTHR24379">
    <property type="entry name" value="KRAB AND ZINC FINGER DOMAIN-CONTAINING"/>
    <property type="match status" value="1"/>
</dbReference>
<feature type="domain" description="C2H2-type" evidence="6">
    <location>
        <begin position="346"/>
        <end position="369"/>
    </location>
</feature>
<protein>
    <recommendedName>
        <fullName evidence="6">C2H2-type domain-containing protein</fullName>
    </recommendedName>
</protein>
<evidence type="ECO:0000256" key="5">
    <source>
        <dbReference type="PROSITE-ProRule" id="PRU00042"/>
    </source>
</evidence>
<feature type="domain" description="C2H2-type" evidence="6">
    <location>
        <begin position="320"/>
        <end position="344"/>
    </location>
</feature>
<sequence>MNDETEIDSKIEFDVTLQCPGCLSFGRKMLAIDKYSRVFAKLISDISFHVPSEETLLCWECHSFVLRVARFQNRVWRANNLLLNGQNKIYSTLSCLATVIIPDTTPNTIYINESNVTVKEEGDKISYSENEELDTAYPEYSNDYEDPVSDMAVGKQTVKGETVDINTRKVNNKWAKKRAVQNRKAKFKLLHVKNINIYSVMKLSVANNVPDLNYKCAECNLEFNRENIMLKHFESNHKDRFVCDVCHKLLYNKTELLTHLVKHAKSYKCKFCEFSCDSESEGRKHIMKTHPQVLQCVKCELLFTCRRDFLEHYKEWHEKFICDYCGVSFKMRYCIKDHIRKQHSPFVCVPCNKRFTRYNGLWFHNKVRHGPPTDAAYCVECDKKYPDVYRYKWHLANSVRHKPRKKIE</sequence>
<reference evidence="7" key="1">
    <citation type="submission" date="2021-12" db="EMBL/GenBank/DDBJ databases">
        <authorList>
            <person name="King R."/>
        </authorList>
    </citation>
    <scope>NUCLEOTIDE SEQUENCE</scope>
</reference>
<evidence type="ECO:0000256" key="3">
    <source>
        <dbReference type="ARBA" id="ARBA00022771"/>
    </source>
</evidence>
<dbReference type="SUPFAM" id="SSF57667">
    <property type="entry name" value="beta-beta-alpha zinc fingers"/>
    <property type="match status" value="2"/>
</dbReference>
<keyword evidence="1" id="KW-0479">Metal-binding</keyword>
<reference evidence="7" key="2">
    <citation type="submission" date="2022-10" db="EMBL/GenBank/DDBJ databases">
        <authorList>
            <consortium name="ENA_rothamsted_submissions"/>
            <consortium name="culmorum"/>
            <person name="King R."/>
        </authorList>
    </citation>
    <scope>NUCLEOTIDE SEQUENCE</scope>
</reference>
<gene>
    <name evidence="7" type="ORF">DIATSA_LOCUS8122</name>
</gene>
<dbReference type="AlphaFoldDB" id="A0A9N9R6D7"/>
<evidence type="ECO:0000313" key="7">
    <source>
        <dbReference type="EMBL" id="CAG9790456.1"/>
    </source>
</evidence>
<dbReference type="PROSITE" id="PS50157">
    <property type="entry name" value="ZINC_FINGER_C2H2_2"/>
    <property type="match status" value="4"/>
</dbReference>
<accession>A0A9N9R6D7</accession>
<dbReference type="Gene3D" id="3.30.160.60">
    <property type="entry name" value="Classic Zinc Finger"/>
    <property type="match status" value="2"/>
</dbReference>
<dbReference type="PROSITE" id="PS00028">
    <property type="entry name" value="ZINC_FINGER_C2H2_1"/>
    <property type="match status" value="5"/>
</dbReference>
<dbReference type="GO" id="GO:0008270">
    <property type="term" value="F:zinc ion binding"/>
    <property type="evidence" value="ECO:0007669"/>
    <property type="project" value="UniProtKB-KW"/>
</dbReference>
<dbReference type="EMBL" id="OU893353">
    <property type="protein sequence ID" value="CAG9790456.1"/>
    <property type="molecule type" value="Genomic_DNA"/>
</dbReference>
<keyword evidence="8" id="KW-1185">Reference proteome</keyword>